<organism evidence="1 2">
    <name type="scientific">Thermanaeromonas toyohensis ToBE</name>
    <dbReference type="NCBI Taxonomy" id="698762"/>
    <lineage>
        <taxon>Bacteria</taxon>
        <taxon>Bacillati</taxon>
        <taxon>Bacillota</taxon>
        <taxon>Clostridia</taxon>
        <taxon>Neomoorellales</taxon>
        <taxon>Neomoorellaceae</taxon>
        <taxon>Thermanaeromonas</taxon>
    </lineage>
</organism>
<accession>A0A1W1VTH8</accession>
<dbReference type="AlphaFoldDB" id="A0A1W1VTH8"/>
<dbReference type="Gene3D" id="2.130.10.10">
    <property type="entry name" value="YVTN repeat-like/Quinoprotein amine dehydrogenase"/>
    <property type="match status" value="1"/>
</dbReference>
<dbReference type="Gene3D" id="2.60.40.10">
    <property type="entry name" value="Immunoglobulins"/>
    <property type="match status" value="1"/>
</dbReference>
<gene>
    <name evidence="1" type="ORF">SAMN00808754_1533</name>
</gene>
<keyword evidence="2" id="KW-1185">Reference proteome</keyword>
<reference evidence="1 2" key="1">
    <citation type="submission" date="2017-04" db="EMBL/GenBank/DDBJ databases">
        <authorList>
            <person name="Afonso C.L."/>
            <person name="Miller P.J."/>
            <person name="Scott M.A."/>
            <person name="Spackman E."/>
            <person name="Goraichik I."/>
            <person name="Dimitrov K.M."/>
            <person name="Suarez D.L."/>
            <person name="Swayne D.E."/>
        </authorList>
    </citation>
    <scope>NUCLEOTIDE SEQUENCE [LARGE SCALE GENOMIC DNA]</scope>
    <source>
        <strain evidence="1 2">ToBE</strain>
    </source>
</reference>
<evidence type="ECO:0000313" key="2">
    <source>
        <dbReference type="Proteomes" id="UP000192569"/>
    </source>
</evidence>
<dbReference type="InterPro" id="IPR015943">
    <property type="entry name" value="WD40/YVTN_repeat-like_dom_sf"/>
</dbReference>
<proteinExistence type="predicted"/>
<dbReference type="RefSeq" id="WP_084665151.1">
    <property type="nucleotide sequence ID" value="NZ_LT838272.1"/>
</dbReference>
<dbReference type="Proteomes" id="UP000192569">
    <property type="component" value="Chromosome I"/>
</dbReference>
<dbReference type="STRING" id="698762.SAMN00808754_1533"/>
<dbReference type="InterPro" id="IPR013783">
    <property type="entry name" value="Ig-like_fold"/>
</dbReference>
<dbReference type="SUPFAM" id="SSF50965">
    <property type="entry name" value="Galactose oxidase, central domain"/>
    <property type="match status" value="1"/>
</dbReference>
<sequence length="975" mass="105703">MQVLSKKFYLWRTLLGVKAGMVRRICFGLLWAFLALALLFSARPAYAGTWVQSPVVLSGGVADASGRLWVSGGSVLKYWDGSAWQSTPTWPGGTSYTIQAITIGKDGKVWAGGTGGYTAYWTGSSWVNTGRIYEYPVYRTINAMTTAPDGTIWMAADYFLYYWNGSNWVKCGQHPNSKTISLLQAGPDGKIWISGSGVGLWYYSGGWVSTGLGDVSQILVHPDGTVYFIPVYGNTSAPNPVYYYRGGSFYSFNVPYGADYESSMLYLTAVVAPDGKLWFDQRYTSTSSIVVWNGTTTVTLPKPSGRGGEASKVLFVYNRKVYFYRSYYGYVSPPDDCYYYDDSSPLYLIPSPNGTTGQLVVKPAAFGAQGLLTNLYYSYDGSTWQDLGVLQGNTAVLTPPPGKTAVYFKALLRYPLPGLSFTSEYSNVYTVPLVTSVSVSSTSGIVQWDQSRGRSYIRLTWPAVPNATGYKLHVFDGYAYRTKDLGNVTSWDSRTAKIFPYPSELPENNSVSTDLFRWDGSGLDFEDTPVRLYRSTVGTGYDSSNTYYFRVTAYNQWMESDFNASSSWCFTALPSATDTQAPSGSVAVLSSEGLKKTYDQNVKVTVNVSDGQSGIYQIFFSNDNVSWTSVYTATKNADNGTSVASYTNTFSWQVTPGAGTKTVYAKVVDAVGNAKVLSDSIALAEDMLPPSVTLQINGGAESTTSPNVTLTLNVQDNASTTSQMQMRFSNDGNLWSPWEPFAQTKTWDLTASAYGGNTSPGVKKVYAQVCDQAQNVALAVAEIGYNPNPPVGTVTIVGGSSGTWNGKAALFTASDAPTLNLNFPGATYVRFDPGTGIWGDWEPYASQKTVYLVKSSGVTRLRVQVKDAYGVASAPQEFLVVVDPTPPVIQYLRGLNGATATTSSSITLEISATDNLPGQLQYQYQINGGNWSSWGTLSGDMINVSGLVSGANKITVSVKDQAGNISCSSVTIFRL</sequence>
<evidence type="ECO:0000313" key="1">
    <source>
        <dbReference type="EMBL" id="SMB96540.1"/>
    </source>
</evidence>
<name>A0A1W1VTH8_9FIRM</name>
<dbReference type="OrthoDB" id="1432909at2"/>
<dbReference type="InterPro" id="IPR011043">
    <property type="entry name" value="Gal_Oxase/kelch_b-propeller"/>
</dbReference>
<dbReference type="EMBL" id="LT838272">
    <property type="protein sequence ID" value="SMB96540.1"/>
    <property type="molecule type" value="Genomic_DNA"/>
</dbReference>
<protein>
    <submittedName>
        <fullName evidence="1">Uncharacterized protein</fullName>
    </submittedName>
</protein>